<evidence type="ECO:0000313" key="3">
    <source>
        <dbReference type="Proteomes" id="UP000229498"/>
    </source>
</evidence>
<proteinExistence type="predicted"/>
<dbReference type="Proteomes" id="UP000229498">
    <property type="component" value="Unassembled WGS sequence"/>
</dbReference>
<feature type="region of interest" description="Disordered" evidence="1">
    <location>
        <begin position="122"/>
        <end position="143"/>
    </location>
</feature>
<organism evidence="2 3">
    <name type="scientific">Minwuia thermotolerans</name>
    <dbReference type="NCBI Taxonomy" id="2056226"/>
    <lineage>
        <taxon>Bacteria</taxon>
        <taxon>Pseudomonadati</taxon>
        <taxon>Pseudomonadota</taxon>
        <taxon>Alphaproteobacteria</taxon>
        <taxon>Minwuiales</taxon>
        <taxon>Minwuiaceae</taxon>
        <taxon>Minwuia</taxon>
    </lineage>
</organism>
<dbReference type="Pfam" id="PF10082">
    <property type="entry name" value="BBP2_2"/>
    <property type="match status" value="1"/>
</dbReference>
<reference evidence="2 3" key="1">
    <citation type="submission" date="2017-11" db="EMBL/GenBank/DDBJ databases">
        <title>Draft genome sequence of Rhizobiales bacterium SY3-13.</title>
        <authorList>
            <person name="Sun C."/>
        </authorList>
    </citation>
    <scope>NUCLEOTIDE SEQUENCE [LARGE SCALE GENOMIC DNA]</scope>
    <source>
        <strain evidence="2 3">SY3-13</strain>
    </source>
</reference>
<evidence type="ECO:0008006" key="4">
    <source>
        <dbReference type="Google" id="ProtNLM"/>
    </source>
</evidence>
<name>A0A2M9G1X8_9PROT</name>
<dbReference type="SUPFAM" id="SSF56935">
    <property type="entry name" value="Porins"/>
    <property type="match status" value="1"/>
</dbReference>
<accession>A0A2M9G1X8</accession>
<dbReference type="AlphaFoldDB" id="A0A2M9G1X8"/>
<gene>
    <name evidence="2" type="ORF">CVT23_11860</name>
</gene>
<dbReference type="InterPro" id="IPR018759">
    <property type="entry name" value="BBP2_2"/>
</dbReference>
<comment type="caution">
    <text evidence="2">The sequence shown here is derived from an EMBL/GenBank/DDBJ whole genome shotgun (WGS) entry which is preliminary data.</text>
</comment>
<dbReference type="EMBL" id="PHIG01000032">
    <property type="protein sequence ID" value="PJK29727.1"/>
    <property type="molecule type" value="Genomic_DNA"/>
</dbReference>
<evidence type="ECO:0000256" key="1">
    <source>
        <dbReference type="SAM" id="MobiDB-lite"/>
    </source>
</evidence>
<evidence type="ECO:0000313" key="2">
    <source>
        <dbReference type="EMBL" id="PJK29727.1"/>
    </source>
</evidence>
<dbReference type="Gene3D" id="2.40.160.20">
    <property type="match status" value="1"/>
</dbReference>
<sequence length="520" mass="55953">MLGLGAAAYAPLMAAAQDAGQIAPAVESRLAEAAEGGPGVLLCELRAVLAADPALAATPDSAAALARAAAVQVRQYRGANLPVYREIVAVIGAAAPAEAEQAVISAAGDAVTKVAITDPSVAGTGQYTERPEGDRKTTAPQPERQVAPLGVRVGNMIVYPEVQVSTYYDDNIFGNANNEVDDVALVIGPHVFVQSDWERHAAFLQGHVDVVRYRENDDENSVDYWASGEGRLDVTDRTKLFGGALHGAFHEDRESPDDQNGAEPTRYSQSRAFAGLAQGFGKTRLRLGGTVEHLDFDDTPLGGGGVINNDDRDRNLVSAGALVAYRLSPQLEPYAEAIADYRRYNADVDDNGFDRDSAGYTFKAGATYEISGELFLDVAAGVMYRNFEDQAFDSETTPALDASLTWNTTPELTLRSWVSRSISDTTVNGASHYNFTGGGLTAEYDITQDLLLSGLATYGVSAFEGANRTDHDYEFGAGLRYRINRNFFVAGDLRHQFRESDVVGADFTRNQVFLRFGAQY</sequence>
<keyword evidence="3" id="KW-1185">Reference proteome</keyword>
<protein>
    <recommendedName>
        <fullName evidence="4">Outer membrane protein beta-barrel domain-containing protein</fullName>
    </recommendedName>
</protein>